<dbReference type="Proteomes" id="UP001470230">
    <property type="component" value="Unassembled WGS sequence"/>
</dbReference>
<organism evidence="1 2">
    <name type="scientific">Tritrichomonas musculus</name>
    <dbReference type="NCBI Taxonomy" id="1915356"/>
    <lineage>
        <taxon>Eukaryota</taxon>
        <taxon>Metamonada</taxon>
        <taxon>Parabasalia</taxon>
        <taxon>Tritrichomonadida</taxon>
        <taxon>Tritrichomonadidae</taxon>
        <taxon>Tritrichomonas</taxon>
    </lineage>
</organism>
<accession>A0ABR2GWD0</accession>
<protein>
    <recommendedName>
        <fullName evidence="3">Helicase C-terminal domain-containing protein</fullName>
    </recommendedName>
</protein>
<keyword evidence="2" id="KW-1185">Reference proteome</keyword>
<dbReference type="InterPro" id="IPR027417">
    <property type="entry name" value="P-loop_NTPase"/>
</dbReference>
<name>A0ABR2GWD0_9EUKA</name>
<sequence>MAIDCGGLHVIISFFPVNLRVECQGLGRAGRQGQPGSCQIIYSSDTFAGNVPKASEDILRIIYEDRTESVRGYSSKRLTYVQKENLLFNVLISYFSYVKQMRAFLESPQGEQIIRFNGGENLGNHYDSESILNDLSLEWSKFYTSISNGEVELKENLFDCFKSKYEEKMIILTDVFNEYIQGNDYLTTNSGSIDTPNPSNSLDINRKYDKSIIGFTGSKPQTKNFIINE</sequence>
<evidence type="ECO:0000313" key="2">
    <source>
        <dbReference type="Proteomes" id="UP001470230"/>
    </source>
</evidence>
<dbReference type="EMBL" id="JAPFFF010000056">
    <property type="protein sequence ID" value="KAK8838223.1"/>
    <property type="molecule type" value="Genomic_DNA"/>
</dbReference>
<dbReference type="PANTHER" id="PTHR30612">
    <property type="entry name" value="SECA INNER MEMBRANE COMPONENT OF SEC PROTEIN SECRETION SYSTEM"/>
    <property type="match status" value="1"/>
</dbReference>
<dbReference type="InterPro" id="IPR000185">
    <property type="entry name" value="SecA"/>
</dbReference>
<gene>
    <name evidence="1" type="ORF">M9Y10_035643</name>
</gene>
<evidence type="ECO:0008006" key="3">
    <source>
        <dbReference type="Google" id="ProtNLM"/>
    </source>
</evidence>
<dbReference type="PANTHER" id="PTHR30612:SF0">
    <property type="entry name" value="CHLOROPLAST PROTEIN-TRANSPORTING ATPASE"/>
    <property type="match status" value="1"/>
</dbReference>
<evidence type="ECO:0000313" key="1">
    <source>
        <dbReference type="EMBL" id="KAK8838223.1"/>
    </source>
</evidence>
<reference evidence="1 2" key="1">
    <citation type="submission" date="2024-04" db="EMBL/GenBank/DDBJ databases">
        <title>Tritrichomonas musculus Genome.</title>
        <authorList>
            <person name="Alves-Ferreira E."/>
            <person name="Grigg M."/>
            <person name="Lorenzi H."/>
            <person name="Galac M."/>
        </authorList>
    </citation>
    <scope>NUCLEOTIDE SEQUENCE [LARGE SCALE GENOMIC DNA]</scope>
    <source>
        <strain evidence="1 2">EAF2021</strain>
    </source>
</reference>
<proteinExistence type="predicted"/>
<dbReference type="Gene3D" id="3.40.50.300">
    <property type="entry name" value="P-loop containing nucleotide triphosphate hydrolases"/>
    <property type="match status" value="1"/>
</dbReference>
<dbReference type="SUPFAM" id="SSF52540">
    <property type="entry name" value="P-loop containing nucleoside triphosphate hydrolases"/>
    <property type="match status" value="1"/>
</dbReference>
<comment type="caution">
    <text evidence="1">The sequence shown here is derived from an EMBL/GenBank/DDBJ whole genome shotgun (WGS) entry which is preliminary data.</text>
</comment>